<dbReference type="InterPro" id="IPR010879">
    <property type="entry name" value="DUF1508"/>
</dbReference>
<feature type="domain" description="DUF1508" evidence="1">
    <location>
        <begin position="9"/>
        <end position="56"/>
    </location>
</feature>
<protein>
    <recommendedName>
        <fullName evidence="1">DUF1508 domain-containing protein</fullName>
    </recommendedName>
</protein>
<reference evidence="2 3" key="1">
    <citation type="submission" date="2016-10" db="EMBL/GenBank/DDBJ databases">
        <authorList>
            <person name="de Groot N.N."/>
        </authorList>
    </citation>
    <scope>NUCLEOTIDE SEQUENCE [LARGE SCALE GENOMIC DNA]</scope>
    <source>
        <strain evidence="2 3">DSM 20117</strain>
    </source>
</reference>
<organism evidence="2 3">
    <name type="scientific">Crystallibacter crystallopoietes</name>
    <dbReference type="NCBI Taxonomy" id="37928"/>
    <lineage>
        <taxon>Bacteria</taxon>
        <taxon>Bacillati</taxon>
        <taxon>Actinomycetota</taxon>
        <taxon>Actinomycetes</taxon>
        <taxon>Micrococcales</taxon>
        <taxon>Micrococcaceae</taxon>
        <taxon>Crystallibacter</taxon>
    </lineage>
</organism>
<dbReference type="KEGG" id="acry:AC20117_04350"/>
<dbReference type="Gene3D" id="3.30.160.160">
    <property type="entry name" value="YegP-like"/>
    <property type="match status" value="1"/>
</dbReference>
<gene>
    <name evidence="2" type="ORF">SAMN04489742_2618</name>
</gene>
<dbReference type="InterPro" id="IPR036913">
    <property type="entry name" value="YegP-like_sf"/>
</dbReference>
<dbReference type="Pfam" id="PF07411">
    <property type="entry name" value="DUF1508"/>
    <property type="match status" value="1"/>
</dbReference>
<evidence type="ECO:0000313" key="3">
    <source>
        <dbReference type="Proteomes" id="UP000181917"/>
    </source>
</evidence>
<dbReference type="SUPFAM" id="SSF160113">
    <property type="entry name" value="YegP-like"/>
    <property type="match status" value="1"/>
</dbReference>
<keyword evidence="3" id="KW-1185">Reference proteome</keyword>
<sequence length="72" mass="7963">MRLFEIFKDRNKQYRFRLLGAKNMVIAVSEAYAEKSAVVAAINATREYAATSRIKDRSVLAEVPALAEAAAS</sequence>
<name>A0A1H1DW16_9MICC</name>
<dbReference type="STRING" id="37928.SAMN04489742_2618"/>
<dbReference type="Proteomes" id="UP000181917">
    <property type="component" value="Unassembled WGS sequence"/>
</dbReference>
<evidence type="ECO:0000259" key="1">
    <source>
        <dbReference type="Pfam" id="PF07411"/>
    </source>
</evidence>
<dbReference type="OrthoDB" id="9802792at2"/>
<proteinExistence type="predicted"/>
<dbReference type="EMBL" id="FNKH01000002">
    <property type="protein sequence ID" value="SDQ80116.1"/>
    <property type="molecule type" value="Genomic_DNA"/>
</dbReference>
<accession>A0A1H1DW16</accession>
<evidence type="ECO:0000313" key="2">
    <source>
        <dbReference type="EMBL" id="SDQ80116.1"/>
    </source>
</evidence>
<dbReference type="AlphaFoldDB" id="A0A1H1DW16"/>
<dbReference type="RefSeq" id="WP_074700829.1">
    <property type="nucleotide sequence ID" value="NZ_CP018863.1"/>
</dbReference>